<gene>
    <name evidence="1" type="ORF">CFP56_012760</name>
</gene>
<keyword evidence="2" id="KW-1185">Reference proteome</keyword>
<reference evidence="1 2" key="1">
    <citation type="journal article" date="2018" name="Sci. Data">
        <title>The draft genome sequence of cork oak.</title>
        <authorList>
            <person name="Ramos A.M."/>
            <person name="Usie A."/>
            <person name="Barbosa P."/>
            <person name="Barros P.M."/>
            <person name="Capote T."/>
            <person name="Chaves I."/>
            <person name="Simoes F."/>
            <person name="Abreu I."/>
            <person name="Carrasquinho I."/>
            <person name="Faro C."/>
            <person name="Guimaraes J.B."/>
            <person name="Mendonca D."/>
            <person name="Nobrega F."/>
            <person name="Rodrigues L."/>
            <person name="Saibo N.J.M."/>
            <person name="Varela M.C."/>
            <person name="Egas C."/>
            <person name="Matos J."/>
            <person name="Miguel C.M."/>
            <person name="Oliveira M.M."/>
            <person name="Ricardo C.P."/>
            <person name="Goncalves S."/>
        </authorList>
    </citation>
    <scope>NUCLEOTIDE SEQUENCE [LARGE SCALE GENOMIC DNA]</scope>
    <source>
        <strain evidence="2">cv. HL8</strain>
    </source>
</reference>
<proteinExistence type="predicted"/>
<organism evidence="1 2">
    <name type="scientific">Quercus suber</name>
    <name type="common">Cork oak</name>
    <dbReference type="NCBI Taxonomy" id="58331"/>
    <lineage>
        <taxon>Eukaryota</taxon>
        <taxon>Viridiplantae</taxon>
        <taxon>Streptophyta</taxon>
        <taxon>Embryophyta</taxon>
        <taxon>Tracheophyta</taxon>
        <taxon>Spermatophyta</taxon>
        <taxon>Magnoliopsida</taxon>
        <taxon>eudicotyledons</taxon>
        <taxon>Gunneridae</taxon>
        <taxon>Pentapetalae</taxon>
        <taxon>rosids</taxon>
        <taxon>fabids</taxon>
        <taxon>Fagales</taxon>
        <taxon>Fagaceae</taxon>
        <taxon>Quercus</taxon>
    </lineage>
</organism>
<protein>
    <submittedName>
        <fullName evidence="1">Uncharacterized protein</fullName>
    </submittedName>
</protein>
<dbReference type="Proteomes" id="UP000237347">
    <property type="component" value="Unassembled WGS sequence"/>
</dbReference>
<accession>A0AAW0KXE1</accession>
<name>A0AAW0KXE1_QUESU</name>
<evidence type="ECO:0000313" key="2">
    <source>
        <dbReference type="Proteomes" id="UP000237347"/>
    </source>
</evidence>
<sequence length="268" mass="30638">MSTSSSLSQNWAPLYLPIVSRLQLDVTNGSDLGLGSDSTVGDGFDLAPLQWPIPLGEKTVKREERQQFKGLEKSLTNLSLLSATCQLRPARFGRRRDGLQLMSPLCTVKFSVLVNRSPTEIFSITEFAYFPYLFSADPCGKYLVMDSWSRLGLKWSDFSWEIWSHHHKDAQHRYKHLRKQCNDMKVTNRENIFVCSAYFNIEDPDLMIGISTLLRHTQEITYIELELLVSLVEHSFLWDLKGQSGSCQMRPARFGNSKHLARKDTITG</sequence>
<dbReference type="EMBL" id="PKMF04000207">
    <property type="protein sequence ID" value="KAK7843284.1"/>
    <property type="molecule type" value="Genomic_DNA"/>
</dbReference>
<comment type="caution">
    <text evidence="1">The sequence shown here is derived from an EMBL/GenBank/DDBJ whole genome shotgun (WGS) entry which is preliminary data.</text>
</comment>
<evidence type="ECO:0000313" key="1">
    <source>
        <dbReference type="EMBL" id="KAK7843284.1"/>
    </source>
</evidence>
<dbReference type="AlphaFoldDB" id="A0AAW0KXE1"/>